<dbReference type="GO" id="GO:0005576">
    <property type="term" value="C:extracellular region"/>
    <property type="evidence" value="ECO:0007669"/>
    <property type="project" value="UniProtKB-SubCell"/>
</dbReference>
<sequence>MNGKITFVLAAFLMTMLLSCSFSNAVECIEQGMPCSGTVFDPCCRDMMCDKKDMFKQGTCGNCIGSEGYCIDHSQCCTGLYCRSLKCRAE</sequence>
<evidence type="ECO:0000313" key="8">
    <source>
        <dbReference type="EMBL" id="KAL3319173.1"/>
    </source>
</evidence>
<reference evidence="8 9" key="1">
    <citation type="submission" date="2024-11" db="EMBL/GenBank/DDBJ databases">
        <title>Adaptive evolution of stress response genes in parasites aligns with host niche diversity.</title>
        <authorList>
            <person name="Hahn C."/>
            <person name="Resl P."/>
        </authorList>
    </citation>
    <scope>NUCLEOTIDE SEQUENCE [LARGE SCALE GENOMIC DNA]</scope>
    <source>
        <strain evidence="8">EGGRZ-B1_66</strain>
        <tissue evidence="8">Body</tissue>
    </source>
</reference>
<evidence type="ECO:0000256" key="3">
    <source>
        <dbReference type="ARBA" id="ARBA00022729"/>
    </source>
</evidence>
<evidence type="ECO:0000256" key="5">
    <source>
        <dbReference type="ARBA" id="ARBA00023157"/>
    </source>
</evidence>
<evidence type="ECO:0000256" key="2">
    <source>
        <dbReference type="ARBA" id="ARBA00022525"/>
    </source>
</evidence>
<keyword evidence="5" id="KW-1015">Disulfide bond</keyword>
<organism evidence="8 9">
    <name type="scientific">Cichlidogyrus casuarinus</name>
    <dbReference type="NCBI Taxonomy" id="1844966"/>
    <lineage>
        <taxon>Eukaryota</taxon>
        <taxon>Metazoa</taxon>
        <taxon>Spiralia</taxon>
        <taxon>Lophotrochozoa</taxon>
        <taxon>Platyhelminthes</taxon>
        <taxon>Monogenea</taxon>
        <taxon>Monopisthocotylea</taxon>
        <taxon>Dactylogyridea</taxon>
        <taxon>Ancyrocephalidae</taxon>
        <taxon>Cichlidogyrus</taxon>
    </lineage>
</organism>
<keyword evidence="9" id="KW-1185">Reference proteome</keyword>
<feature type="domain" description="UPF0506" evidence="7">
    <location>
        <begin position="28"/>
        <end position="87"/>
    </location>
</feature>
<name>A0ABD2QHZ9_9PLAT</name>
<dbReference type="EMBL" id="JBJKFK010000164">
    <property type="protein sequence ID" value="KAL3319173.1"/>
    <property type="molecule type" value="Genomic_DNA"/>
</dbReference>
<dbReference type="PROSITE" id="PS51257">
    <property type="entry name" value="PROKAR_LIPOPROTEIN"/>
    <property type="match status" value="1"/>
</dbReference>
<accession>A0ABD2QHZ9</accession>
<keyword evidence="3 6" id="KW-0732">Signal</keyword>
<feature type="chain" id="PRO_5044838163" description="UPF0506 domain-containing protein" evidence="6">
    <location>
        <begin position="29"/>
        <end position="90"/>
    </location>
</feature>
<evidence type="ECO:0000256" key="4">
    <source>
        <dbReference type="ARBA" id="ARBA00022854"/>
    </source>
</evidence>
<dbReference type="AlphaFoldDB" id="A0ABD2QHZ9"/>
<comment type="caution">
    <text evidence="8">The sequence shown here is derived from an EMBL/GenBank/DDBJ whole genome shotgun (WGS) entry which is preliminary data.</text>
</comment>
<dbReference type="Proteomes" id="UP001626550">
    <property type="component" value="Unassembled WGS sequence"/>
</dbReference>
<evidence type="ECO:0000256" key="1">
    <source>
        <dbReference type="ARBA" id="ARBA00004613"/>
    </source>
</evidence>
<evidence type="ECO:0000259" key="7">
    <source>
        <dbReference type="Pfam" id="PF11703"/>
    </source>
</evidence>
<keyword evidence="2" id="KW-0964">Secreted</keyword>
<protein>
    <recommendedName>
        <fullName evidence="7">UPF0506 domain-containing protein</fullName>
    </recommendedName>
</protein>
<evidence type="ECO:0000256" key="6">
    <source>
        <dbReference type="SAM" id="SignalP"/>
    </source>
</evidence>
<proteinExistence type="predicted"/>
<keyword evidence="4" id="KW-0960">Knottin</keyword>
<dbReference type="InterPro" id="IPR021712">
    <property type="entry name" value="UPF0506"/>
</dbReference>
<comment type="subcellular location">
    <subcellularLocation>
        <location evidence="1">Secreted</location>
    </subcellularLocation>
</comment>
<feature type="signal peptide" evidence="6">
    <location>
        <begin position="1"/>
        <end position="28"/>
    </location>
</feature>
<dbReference type="Pfam" id="PF11703">
    <property type="entry name" value="UPF0506"/>
    <property type="match status" value="1"/>
</dbReference>
<evidence type="ECO:0000313" key="9">
    <source>
        <dbReference type="Proteomes" id="UP001626550"/>
    </source>
</evidence>
<gene>
    <name evidence="8" type="ORF">Ciccas_002163</name>
</gene>